<keyword evidence="1" id="KW-1185">Reference proteome</keyword>
<dbReference type="PANTHER" id="PTHR15319:SF1">
    <property type="entry name" value="TATA BOX-BINDING PROTEIN-ASSOCIATED FACTOR RNA POLYMERASE I SUBUNIT C"/>
    <property type="match status" value="1"/>
</dbReference>
<dbReference type="Proteomes" id="UP000504607">
    <property type="component" value="Chromosome 1"/>
</dbReference>
<dbReference type="InterPro" id="IPR038801">
    <property type="entry name" value="TAF1C"/>
</dbReference>
<proteinExistence type="predicted"/>
<accession>A0A6I9QXS6</accession>
<dbReference type="AlphaFoldDB" id="A0A6I9QXS6"/>
<protein>
    <submittedName>
        <fullName evidence="2 3">Uncharacterized protein LOC105041748</fullName>
    </submittedName>
</protein>
<sequence>MDFSDGWRSFGPIAAVFAAPTLLSGASSKPLGPLLFFPSSPPLLLLSSRSLALQIPPPLPPSALLDGVRSFFCRTSTAGFLPSAAQDSLVADLLASPSGGGCGGGDDDPVPSNNLHVLRCRDGSSMILFFPTGKNADLIGYVGLSFKGPTPEIRVDRDGDVFRQKEGFKHPCHRILKISVAAAPSSSWSSPTNSASVGKPRIEGFLIATTLYSVNWFRVETRASDSGRERPFLVPLAKQGFKSSVVHACWSPHISEESVALLESGDLCCFNLNSKRGRMVRVILGGDDPGKWLSCEYGGQPEILIVACSTAVVMVDLRSKKDTKHKVLVRIDMLGSYHVAPLLEKNDRILAFCLAGFNDFHISIVTERQLFLFDARQPLFPILTWDHSLERPSYVAMFKLSELRPSEDEYKWASDSGYVILAGSLWSNEFSLFCYGPKDEGTLSNSSLYAWDLPSYFSLSGRSFSSGDSIVKEVFYKENVSKSSEWRWRKNVVVGFYIVPSDVLNIKPKSAGVSLIRLTLSGRLEMQRYHSSFNLSSEKSYIKEEESLEPKNSFIYWNSEDDRVFNRYDFFRLFYLYDYMNSNLSNALAAQNSLLNHKETNQVSLSHDMEELISNILKFSNVSISDFVSDASIPTNVFEIASRRVLSCIRADHLPLVFKKYSDLFENQHESSFEFLEVPSCLPHNRLLPFFVGKPSIRSEKWSSKASPGVSLVGPVLPLSVLLALQQIDRKINDSSDAIDEQDDDLLNLQCRSVLEHVCPEMFIVDIGNCNGWGTSQEQEKPFFVYEPAEVGNKSTCNTATHAIKEEPAQMGHMIRNCKLPYKVEKFDIFICGIAEKKCNPDSEHGSSGLEMLDQSPIRLDFDPFNMVFQSAEQKIYKCLKRQVSKWKENYRPYQDFCSSSKVPNLAQ</sequence>
<dbReference type="RefSeq" id="XP_010917069.1">
    <property type="nucleotide sequence ID" value="XM_010918767.3"/>
</dbReference>
<dbReference type="OrthoDB" id="2382881at2759"/>
<organism evidence="2">
    <name type="scientific">Elaeis guineensis var. tenera</name>
    <name type="common">Oil palm</name>
    <dbReference type="NCBI Taxonomy" id="51953"/>
    <lineage>
        <taxon>Eukaryota</taxon>
        <taxon>Viridiplantae</taxon>
        <taxon>Streptophyta</taxon>
        <taxon>Embryophyta</taxon>
        <taxon>Tracheophyta</taxon>
        <taxon>Spermatophyta</taxon>
        <taxon>Magnoliopsida</taxon>
        <taxon>Liliopsida</taxon>
        <taxon>Arecaceae</taxon>
        <taxon>Arecoideae</taxon>
        <taxon>Cocoseae</taxon>
        <taxon>Elaeidinae</taxon>
        <taxon>Elaeis</taxon>
    </lineage>
</organism>
<reference evidence="2" key="1">
    <citation type="submission" date="2022-04" db="UniProtKB">
        <authorList>
            <consortium name="RefSeq"/>
        </authorList>
    </citation>
    <scope>IDENTIFICATION</scope>
</reference>
<dbReference type="GO" id="GO:0001164">
    <property type="term" value="F:RNA polymerase I core promoter sequence-specific DNA binding"/>
    <property type="evidence" value="ECO:0007669"/>
    <property type="project" value="TreeGrafter"/>
</dbReference>
<evidence type="ECO:0000313" key="2">
    <source>
        <dbReference type="RefSeq" id="XP_010917069.1"/>
    </source>
</evidence>
<gene>
    <name evidence="2 3" type="primary">LOC105041748</name>
</gene>
<dbReference type="PANTHER" id="PTHR15319">
    <property type="entry name" value="TATA BOX-BINDING PROTEIN ASSOCIATED FACTOR RNA POLYMERASE I SUBUNIT C"/>
    <property type="match status" value="1"/>
</dbReference>
<evidence type="ECO:0000313" key="3">
    <source>
        <dbReference type="RefSeq" id="XP_019704544.1"/>
    </source>
</evidence>
<dbReference type="GO" id="GO:0001650">
    <property type="term" value="C:fibrillar center"/>
    <property type="evidence" value="ECO:0007669"/>
    <property type="project" value="TreeGrafter"/>
</dbReference>
<dbReference type="RefSeq" id="XP_019704544.1">
    <property type="nucleotide sequence ID" value="XM_019848985.2"/>
</dbReference>
<name>A0A6I9QXS6_ELAGV</name>
<evidence type="ECO:0000313" key="1">
    <source>
        <dbReference type="Proteomes" id="UP000504607"/>
    </source>
</evidence>